<sequence>MELSRVERKNQLVSYHREGRIRGTRIFFSFCCLVELLHILVCGYTKYVITISCAMRLTTQLLLIMSSVFAVFASSRIPSSNIISDRRPVKTFSTIGRKSLTSTRAMILKEKDLFAPKREKTREKTIFRSKFKNAQQIVYIASLALELIDNFKDDFVLSLLGMTWEEANDRYDRGWLNASYLPVPPLEIPYIPQDITYELIRSYSLMQHCVVSLEVLNLDQVLKNIYTHLDNTSKLADFITACLDDLQVYMDNESCSPDRGETEAMTSLIYNDGGSDWDDRDFIILRDIRSSLQNLIETFNQF</sequence>
<dbReference type="Proteomes" id="UP001381693">
    <property type="component" value="Unassembled WGS sequence"/>
</dbReference>
<accession>A0AAN8ZYM4</accession>
<proteinExistence type="predicted"/>
<evidence type="ECO:0000313" key="3">
    <source>
        <dbReference type="Proteomes" id="UP001381693"/>
    </source>
</evidence>
<name>A0AAN8ZYM4_HALRR</name>
<dbReference type="AlphaFoldDB" id="A0AAN8ZYM4"/>
<dbReference type="EMBL" id="JAXCGZ010022674">
    <property type="protein sequence ID" value="KAK7027507.1"/>
    <property type="molecule type" value="Genomic_DNA"/>
</dbReference>
<keyword evidence="1" id="KW-1133">Transmembrane helix</keyword>
<evidence type="ECO:0000313" key="2">
    <source>
        <dbReference type="EMBL" id="KAK7027507.1"/>
    </source>
</evidence>
<comment type="caution">
    <text evidence="2">The sequence shown here is derived from an EMBL/GenBank/DDBJ whole genome shotgun (WGS) entry which is preliminary data.</text>
</comment>
<keyword evidence="3" id="KW-1185">Reference proteome</keyword>
<protein>
    <submittedName>
        <fullName evidence="2">Uncharacterized protein</fullName>
    </submittedName>
</protein>
<reference evidence="2 3" key="1">
    <citation type="submission" date="2023-11" db="EMBL/GenBank/DDBJ databases">
        <title>Halocaridina rubra genome assembly.</title>
        <authorList>
            <person name="Smith C."/>
        </authorList>
    </citation>
    <scope>NUCLEOTIDE SEQUENCE [LARGE SCALE GENOMIC DNA]</scope>
    <source>
        <strain evidence="2">EP-1</strain>
        <tissue evidence="2">Whole</tissue>
    </source>
</reference>
<gene>
    <name evidence="2" type="ORF">SK128_000199</name>
</gene>
<organism evidence="2 3">
    <name type="scientific">Halocaridina rubra</name>
    <name type="common">Hawaiian red shrimp</name>
    <dbReference type="NCBI Taxonomy" id="373956"/>
    <lineage>
        <taxon>Eukaryota</taxon>
        <taxon>Metazoa</taxon>
        <taxon>Ecdysozoa</taxon>
        <taxon>Arthropoda</taxon>
        <taxon>Crustacea</taxon>
        <taxon>Multicrustacea</taxon>
        <taxon>Malacostraca</taxon>
        <taxon>Eumalacostraca</taxon>
        <taxon>Eucarida</taxon>
        <taxon>Decapoda</taxon>
        <taxon>Pleocyemata</taxon>
        <taxon>Caridea</taxon>
        <taxon>Atyoidea</taxon>
        <taxon>Atyidae</taxon>
        <taxon>Halocaridina</taxon>
    </lineage>
</organism>
<feature type="transmembrane region" description="Helical" evidence="1">
    <location>
        <begin position="26"/>
        <end position="47"/>
    </location>
</feature>
<keyword evidence="1" id="KW-0812">Transmembrane</keyword>
<keyword evidence="1" id="KW-0472">Membrane</keyword>
<evidence type="ECO:0000256" key="1">
    <source>
        <dbReference type="SAM" id="Phobius"/>
    </source>
</evidence>